<comment type="caution">
    <text evidence="5">The sequence shown here is derived from an EMBL/GenBank/DDBJ whole genome shotgun (WGS) entry which is preliminary data.</text>
</comment>
<dbReference type="NCBIfam" id="TIGR01730">
    <property type="entry name" value="RND_mfp"/>
    <property type="match status" value="1"/>
</dbReference>
<dbReference type="Pfam" id="PF25917">
    <property type="entry name" value="BSH_RND"/>
    <property type="match status" value="1"/>
</dbReference>
<evidence type="ECO:0000256" key="2">
    <source>
        <dbReference type="ARBA" id="ARBA00022448"/>
    </source>
</evidence>
<dbReference type="GO" id="GO:0022857">
    <property type="term" value="F:transmembrane transporter activity"/>
    <property type="evidence" value="ECO:0007669"/>
    <property type="project" value="InterPro"/>
</dbReference>
<dbReference type="Gene3D" id="2.40.50.100">
    <property type="match status" value="1"/>
</dbReference>
<dbReference type="PROSITE" id="PS51257">
    <property type="entry name" value="PROKAR_LIPOPROTEIN"/>
    <property type="match status" value="1"/>
</dbReference>
<dbReference type="GO" id="GO:0015679">
    <property type="term" value="P:plasma membrane copper ion transport"/>
    <property type="evidence" value="ECO:0007669"/>
    <property type="project" value="TreeGrafter"/>
</dbReference>
<keyword evidence="6" id="KW-1185">Reference proteome</keyword>
<evidence type="ECO:0000259" key="4">
    <source>
        <dbReference type="Pfam" id="PF25954"/>
    </source>
</evidence>
<feature type="domain" description="CusB-like beta-barrel" evidence="4">
    <location>
        <begin position="231"/>
        <end position="303"/>
    </location>
</feature>
<dbReference type="OrthoDB" id="9814657at2"/>
<dbReference type="InterPro" id="IPR006143">
    <property type="entry name" value="RND_pump_MFP"/>
</dbReference>
<reference evidence="5 6" key="1">
    <citation type="submission" date="2019-03" db="EMBL/GenBank/DDBJ databases">
        <title>Genomic Encyclopedia of Archaeal and Bacterial Type Strains, Phase II (KMG-II): from individual species to whole genera.</title>
        <authorList>
            <person name="Goeker M."/>
        </authorList>
    </citation>
    <scope>NUCLEOTIDE SEQUENCE [LARGE SCALE GENOMIC DNA]</scope>
    <source>
        <strain evidence="5 6">DSM 28213</strain>
    </source>
</reference>
<evidence type="ECO:0000256" key="1">
    <source>
        <dbReference type="ARBA" id="ARBA00009477"/>
    </source>
</evidence>
<dbReference type="Pfam" id="PF25954">
    <property type="entry name" value="Beta-barrel_RND_2"/>
    <property type="match status" value="1"/>
</dbReference>
<accession>A0A4R7EPF4</accession>
<evidence type="ECO:0000259" key="3">
    <source>
        <dbReference type="Pfam" id="PF25917"/>
    </source>
</evidence>
<dbReference type="PANTHER" id="PTHR30097">
    <property type="entry name" value="CATION EFFLUX SYSTEM PROTEIN CUSB"/>
    <property type="match status" value="1"/>
</dbReference>
<dbReference type="InterPro" id="IPR058792">
    <property type="entry name" value="Beta-barrel_RND_2"/>
</dbReference>
<dbReference type="EMBL" id="SOAG01000028">
    <property type="protein sequence ID" value="TDS53309.1"/>
    <property type="molecule type" value="Genomic_DNA"/>
</dbReference>
<dbReference type="GO" id="GO:0030313">
    <property type="term" value="C:cell envelope"/>
    <property type="evidence" value="ECO:0007669"/>
    <property type="project" value="TreeGrafter"/>
</dbReference>
<organism evidence="5 6">
    <name type="scientific">Myroides indicus</name>
    <dbReference type="NCBI Taxonomy" id="1323422"/>
    <lineage>
        <taxon>Bacteria</taxon>
        <taxon>Pseudomonadati</taxon>
        <taxon>Bacteroidota</taxon>
        <taxon>Flavobacteriia</taxon>
        <taxon>Flavobacteriales</taxon>
        <taxon>Flavobacteriaceae</taxon>
        <taxon>Myroides</taxon>
    </lineage>
</organism>
<dbReference type="PANTHER" id="PTHR30097:SF4">
    <property type="entry name" value="SLR6042 PROTEIN"/>
    <property type="match status" value="1"/>
</dbReference>
<dbReference type="GO" id="GO:0016020">
    <property type="term" value="C:membrane"/>
    <property type="evidence" value="ECO:0007669"/>
    <property type="project" value="InterPro"/>
</dbReference>
<dbReference type="RefSeq" id="WP_133713417.1">
    <property type="nucleotide sequence ID" value="NZ_SOAG01000028.1"/>
</dbReference>
<protein>
    <submittedName>
        <fullName evidence="5">Cobalt-zinc-cadmium efflux system membrane fusion protein</fullName>
    </submittedName>
</protein>
<dbReference type="SUPFAM" id="SSF111369">
    <property type="entry name" value="HlyD-like secretion proteins"/>
    <property type="match status" value="1"/>
</dbReference>
<dbReference type="AlphaFoldDB" id="A0A4R7EPF4"/>
<evidence type="ECO:0000313" key="5">
    <source>
        <dbReference type="EMBL" id="TDS53309.1"/>
    </source>
</evidence>
<dbReference type="GO" id="GO:0060003">
    <property type="term" value="P:copper ion export"/>
    <property type="evidence" value="ECO:0007669"/>
    <property type="project" value="TreeGrafter"/>
</dbReference>
<feature type="domain" description="Multidrug resistance protein MdtA-like barrel-sandwich hybrid" evidence="3">
    <location>
        <begin position="83"/>
        <end position="225"/>
    </location>
</feature>
<evidence type="ECO:0000313" key="6">
    <source>
        <dbReference type="Proteomes" id="UP000295215"/>
    </source>
</evidence>
<sequence length="396" mass="43915">MKKYIVILLSGSLFLTACKKQPDSSENSKNTTIGLTQNESSNKEVELSFAQYKAANIVLGNMEKKNLTEVVKVNGKTELPPQNQAEVNSFLSGTITQILVNLGDKVTKGQVIAAIDSPEFIRLQEEYQVSKSNLEYLQPEFERQQTLRSENVNSEKTFQKVKSDLNIEKSRYQSLSNQLKLLNAIPGQFSQSLKIISPITGNISAIPVKIGTSITPGQSLFSIVDNSQIHLDLMIYEKDLPYVHIGQKVSFNLTNINQTEITATIFSIGKSFIEGGKTVAAHAAIDNVSDNLIPGLYVNALIQTGQHEVDALPSDAIVKAEGREFIFITYAKSENNTVDQHFDFERIEIKSGVTELGYTEITLLQSLPKDYQIVLQGAYYIQSHLIKSEGGNDHNH</sequence>
<dbReference type="InterPro" id="IPR058625">
    <property type="entry name" value="MdtA-like_BSH"/>
</dbReference>
<dbReference type="Proteomes" id="UP000295215">
    <property type="component" value="Unassembled WGS sequence"/>
</dbReference>
<dbReference type="Gene3D" id="2.40.30.170">
    <property type="match status" value="1"/>
</dbReference>
<comment type="similarity">
    <text evidence="1">Belongs to the membrane fusion protein (MFP) (TC 8.A.1) family.</text>
</comment>
<name>A0A4R7EPF4_9FLAO</name>
<proteinExistence type="inferred from homology"/>
<dbReference type="InterPro" id="IPR051909">
    <property type="entry name" value="MFP_Cation_Efflux"/>
</dbReference>
<gene>
    <name evidence="5" type="ORF">C8P70_1283</name>
</gene>
<keyword evidence="2" id="KW-0813">Transport</keyword>